<protein>
    <submittedName>
        <fullName evidence="6">D-isomer-specific 2-hydroxyacid dehydrogenase</fullName>
    </submittedName>
</protein>
<dbReference type="InterPro" id="IPR036291">
    <property type="entry name" value="NAD(P)-bd_dom_sf"/>
</dbReference>
<dbReference type="InterPro" id="IPR006139">
    <property type="entry name" value="D-isomer_2_OHA_DH_cat_dom"/>
</dbReference>
<evidence type="ECO:0000256" key="3">
    <source>
        <dbReference type="RuleBase" id="RU003719"/>
    </source>
</evidence>
<dbReference type="InterPro" id="IPR050223">
    <property type="entry name" value="D-isomer_2-hydroxyacid_DH"/>
</dbReference>
<dbReference type="RefSeq" id="WP_264814185.1">
    <property type="nucleotide sequence ID" value="NZ_BAPV01000003.1"/>
</dbReference>
<sequence length="331" mass="34654">MKPDILLIEPMMPAIEAELDAAYQVHRWNGQPLPANSPIRAVVTGGGTGVPCAVMDSLPALEVITINGIGTDAVDLVEAARRDIAVTVTRDVLTDDVADLGMALMLAAMRDLVPGDRLVRDSLWGKQGLPLARKVSGAKLGIVGMGQVGQAIARRARAFSMDVAYFSRRDLALDGVPFHASLIDLASWSDVLVIAASGGAQSRHLISRDVIDALGPDGLLVNVARGSVVDEEALVAALVEGRLGRAALDVFTDEPNVPDTLKTLDNVVLQPHRASATLETRTAMGQLVLDNLAAHFAGRPLLTPVITVDTPKSAAQAKAASRAGVPEPASS</sequence>
<dbReference type="Pfam" id="PF00389">
    <property type="entry name" value="2-Hacid_dh"/>
    <property type="match status" value="1"/>
</dbReference>
<reference evidence="6" key="1">
    <citation type="submission" date="2013-04" db="EMBL/GenBank/DDBJ databases">
        <title>The genome sequencing project of 58 acetic acid bacteria.</title>
        <authorList>
            <person name="Okamoto-Kainuma A."/>
            <person name="Ishikawa M."/>
            <person name="Umino S."/>
            <person name="Koizumi Y."/>
            <person name="Shiwa Y."/>
            <person name="Yoshikawa H."/>
            <person name="Matsutani M."/>
            <person name="Matsushita K."/>
        </authorList>
    </citation>
    <scope>NUCLEOTIDE SEQUENCE</scope>
    <source>
        <strain evidence="6">NRIC 0535</strain>
    </source>
</reference>
<name>A0ABQ0PX79_9PROT</name>
<keyword evidence="7" id="KW-1185">Reference proteome</keyword>
<dbReference type="PANTHER" id="PTHR10996">
    <property type="entry name" value="2-HYDROXYACID DEHYDROGENASE-RELATED"/>
    <property type="match status" value="1"/>
</dbReference>
<evidence type="ECO:0000313" key="6">
    <source>
        <dbReference type="EMBL" id="GBQ83836.1"/>
    </source>
</evidence>
<dbReference type="SUPFAM" id="SSF51735">
    <property type="entry name" value="NAD(P)-binding Rossmann-fold domains"/>
    <property type="match status" value="1"/>
</dbReference>
<dbReference type="Proteomes" id="UP001062776">
    <property type="component" value="Unassembled WGS sequence"/>
</dbReference>
<keyword evidence="2" id="KW-0520">NAD</keyword>
<evidence type="ECO:0000259" key="4">
    <source>
        <dbReference type="Pfam" id="PF00389"/>
    </source>
</evidence>
<evidence type="ECO:0000313" key="7">
    <source>
        <dbReference type="Proteomes" id="UP001062776"/>
    </source>
</evidence>
<dbReference type="EMBL" id="BAPV01000003">
    <property type="protein sequence ID" value="GBQ83836.1"/>
    <property type="molecule type" value="Genomic_DNA"/>
</dbReference>
<dbReference type="PANTHER" id="PTHR10996:SF178">
    <property type="entry name" value="2-HYDROXYACID DEHYDROGENASE YGL185C-RELATED"/>
    <property type="match status" value="1"/>
</dbReference>
<dbReference type="SUPFAM" id="SSF52283">
    <property type="entry name" value="Formate/glycerate dehydrogenase catalytic domain-like"/>
    <property type="match status" value="1"/>
</dbReference>
<evidence type="ECO:0000259" key="5">
    <source>
        <dbReference type="Pfam" id="PF02826"/>
    </source>
</evidence>
<gene>
    <name evidence="6" type="ORF">AA0535_0348</name>
</gene>
<comment type="similarity">
    <text evidence="3">Belongs to the D-isomer specific 2-hydroxyacid dehydrogenase family.</text>
</comment>
<dbReference type="InterPro" id="IPR006140">
    <property type="entry name" value="D-isomer_DH_NAD-bd"/>
</dbReference>
<organism evidence="6 7">
    <name type="scientific">Asaia krungthepensis NRIC 0535</name>
    <dbReference type="NCBI Taxonomy" id="1307925"/>
    <lineage>
        <taxon>Bacteria</taxon>
        <taxon>Pseudomonadati</taxon>
        <taxon>Pseudomonadota</taxon>
        <taxon>Alphaproteobacteria</taxon>
        <taxon>Acetobacterales</taxon>
        <taxon>Acetobacteraceae</taxon>
        <taxon>Asaia</taxon>
    </lineage>
</organism>
<feature type="domain" description="D-isomer specific 2-hydroxyacid dehydrogenase catalytic" evidence="4">
    <location>
        <begin position="36"/>
        <end position="305"/>
    </location>
</feature>
<comment type="caution">
    <text evidence="6">The sequence shown here is derived from an EMBL/GenBank/DDBJ whole genome shotgun (WGS) entry which is preliminary data.</text>
</comment>
<keyword evidence="1 3" id="KW-0560">Oxidoreductase</keyword>
<evidence type="ECO:0000256" key="2">
    <source>
        <dbReference type="ARBA" id="ARBA00023027"/>
    </source>
</evidence>
<dbReference type="CDD" id="cd12156">
    <property type="entry name" value="HPPR"/>
    <property type="match status" value="1"/>
</dbReference>
<accession>A0ABQ0PX79</accession>
<dbReference type="Pfam" id="PF02826">
    <property type="entry name" value="2-Hacid_dh_C"/>
    <property type="match status" value="1"/>
</dbReference>
<dbReference type="Gene3D" id="3.40.50.720">
    <property type="entry name" value="NAD(P)-binding Rossmann-like Domain"/>
    <property type="match status" value="2"/>
</dbReference>
<evidence type="ECO:0000256" key="1">
    <source>
        <dbReference type="ARBA" id="ARBA00023002"/>
    </source>
</evidence>
<feature type="domain" description="D-isomer specific 2-hydroxyacid dehydrogenase NAD-binding" evidence="5">
    <location>
        <begin position="102"/>
        <end position="274"/>
    </location>
</feature>
<proteinExistence type="inferred from homology"/>